<evidence type="ECO:0008006" key="3">
    <source>
        <dbReference type="Google" id="ProtNLM"/>
    </source>
</evidence>
<gene>
    <name evidence="1" type="ORF">VHEMI08087</name>
</gene>
<dbReference type="AlphaFoldDB" id="A0A0A1TMT5"/>
<evidence type="ECO:0000313" key="1">
    <source>
        <dbReference type="EMBL" id="CEJ92433.1"/>
    </source>
</evidence>
<sequence>MGSCCEALNREPPVHQALDNKTVPFPVQSPRRLFQITEILPDYPLPFKMRFSILALTAAPLLAMAKSALDFDFDDVPEPCVNICRPVATLVKQCDVDSDHKERLLTNQCICTNKSFDVAKISALCADCMHQNVKTKRDHDKHADADDVKDIDHIMSTCTFASTHYDPTVTSMVATITVDAVAPNNQNQLTTTIEGPSSHNAGPMVTAAANMVYIGGAAAAALLL</sequence>
<keyword evidence="2" id="KW-1185">Reference proteome</keyword>
<dbReference type="Proteomes" id="UP000039046">
    <property type="component" value="Unassembled WGS sequence"/>
</dbReference>
<accession>A0A0A1TMT5</accession>
<dbReference type="OrthoDB" id="4843554at2759"/>
<evidence type="ECO:0000313" key="2">
    <source>
        <dbReference type="Proteomes" id="UP000039046"/>
    </source>
</evidence>
<dbReference type="HOGENOM" id="CLU_107720_0_0_1"/>
<dbReference type="EMBL" id="CDHN01000004">
    <property type="protein sequence ID" value="CEJ92433.1"/>
    <property type="molecule type" value="Genomic_DNA"/>
</dbReference>
<reference evidence="1 2" key="1">
    <citation type="journal article" date="2015" name="Genome Announc.">
        <title>Draft Genome Sequence and Gene Annotation of the Entomopathogenic Fungus Verticillium hemipterigenum.</title>
        <authorList>
            <person name="Horn F."/>
            <person name="Habel A."/>
            <person name="Scharf D.H."/>
            <person name="Dworschak J."/>
            <person name="Brakhage A.A."/>
            <person name="Guthke R."/>
            <person name="Hertweck C."/>
            <person name="Linde J."/>
        </authorList>
    </citation>
    <scope>NUCLEOTIDE SEQUENCE [LARGE SCALE GENOMIC DNA]</scope>
</reference>
<organism evidence="1 2">
    <name type="scientific">[Torrubiella] hemipterigena</name>
    <dbReference type="NCBI Taxonomy" id="1531966"/>
    <lineage>
        <taxon>Eukaryota</taxon>
        <taxon>Fungi</taxon>
        <taxon>Dikarya</taxon>
        <taxon>Ascomycota</taxon>
        <taxon>Pezizomycotina</taxon>
        <taxon>Sordariomycetes</taxon>
        <taxon>Hypocreomycetidae</taxon>
        <taxon>Hypocreales</taxon>
        <taxon>Clavicipitaceae</taxon>
        <taxon>Clavicipitaceae incertae sedis</taxon>
        <taxon>'Torrubiella' clade</taxon>
    </lineage>
</organism>
<name>A0A0A1TMT5_9HYPO</name>
<protein>
    <recommendedName>
        <fullName evidence="3">Protein CAP22</fullName>
    </recommendedName>
</protein>
<proteinExistence type="predicted"/>